<accession>A0A3S4FMR0</accession>
<gene>
    <name evidence="1" type="ORF">NCTC9419_00460</name>
</gene>
<proteinExistence type="predicted"/>
<dbReference type="AlphaFoldDB" id="A0A3S4FMR0"/>
<protein>
    <submittedName>
        <fullName evidence="1">Uncharacterized protein</fullName>
    </submittedName>
</protein>
<evidence type="ECO:0000313" key="2">
    <source>
        <dbReference type="Proteomes" id="UP000271603"/>
    </source>
</evidence>
<name>A0A3S4FMR0_SERRU</name>
<dbReference type="Proteomes" id="UP000271603">
    <property type="component" value="Chromosome"/>
</dbReference>
<evidence type="ECO:0000313" key="1">
    <source>
        <dbReference type="EMBL" id="VEA68486.1"/>
    </source>
</evidence>
<organism evidence="1 2">
    <name type="scientific">Serratia rubidaea</name>
    <name type="common">Serratia marinorubra</name>
    <dbReference type="NCBI Taxonomy" id="61652"/>
    <lineage>
        <taxon>Bacteria</taxon>
        <taxon>Pseudomonadati</taxon>
        <taxon>Pseudomonadota</taxon>
        <taxon>Gammaproteobacteria</taxon>
        <taxon>Enterobacterales</taxon>
        <taxon>Yersiniaceae</taxon>
        <taxon>Serratia</taxon>
    </lineage>
</organism>
<sequence>MTKIMTLVVRAIISPEKILNKIADVTSKCDSKPKSVYNDKFFIDNNGSVVLNRNNVDVQKAFADNVAGLSTAKAEKK</sequence>
<dbReference type="EMBL" id="LR134155">
    <property type="protein sequence ID" value="VEA68486.1"/>
    <property type="molecule type" value="Genomic_DNA"/>
</dbReference>
<reference evidence="1 2" key="1">
    <citation type="submission" date="2018-12" db="EMBL/GenBank/DDBJ databases">
        <authorList>
            <consortium name="Pathogen Informatics"/>
        </authorList>
    </citation>
    <scope>NUCLEOTIDE SEQUENCE [LARGE SCALE GENOMIC DNA]</scope>
    <source>
        <strain evidence="1 2">NCTC9419</strain>
    </source>
</reference>